<reference evidence="1 2" key="1">
    <citation type="journal article" date="2018" name="Cell">
        <title>The Chara Genome: Secondary Complexity and Implications for Plant Terrestrialization.</title>
        <authorList>
            <person name="Nishiyama T."/>
            <person name="Sakayama H."/>
            <person name="Vries J.D."/>
            <person name="Buschmann H."/>
            <person name="Saint-Marcoux D."/>
            <person name="Ullrich K.K."/>
            <person name="Haas F.B."/>
            <person name="Vanderstraeten L."/>
            <person name="Becker D."/>
            <person name="Lang D."/>
            <person name="Vosolsobe S."/>
            <person name="Rombauts S."/>
            <person name="Wilhelmsson P.K.I."/>
            <person name="Janitza P."/>
            <person name="Kern R."/>
            <person name="Heyl A."/>
            <person name="Rumpler F."/>
            <person name="Villalobos L.I.A.C."/>
            <person name="Clay J.M."/>
            <person name="Skokan R."/>
            <person name="Toyoda A."/>
            <person name="Suzuki Y."/>
            <person name="Kagoshima H."/>
            <person name="Schijlen E."/>
            <person name="Tajeshwar N."/>
            <person name="Catarino B."/>
            <person name="Hetherington A.J."/>
            <person name="Saltykova A."/>
            <person name="Bonnot C."/>
            <person name="Breuninger H."/>
            <person name="Symeonidi A."/>
            <person name="Radhakrishnan G.V."/>
            <person name="Van Nieuwerburgh F."/>
            <person name="Deforce D."/>
            <person name="Chang C."/>
            <person name="Karol K.G."/>
            <person name="Hedrich R."/>
            <person name="Ulvskov P."/>
            <person name="Glockner G."/>
            <person name="Delwiche C.F."/>
            <person name="Petrasek J."/>
            <person name="Van de Peer Y."/>
            <person name="Friml J."/>
            <person name="Beilby M."/>
            <person name="Dolan L."/>
            <person name="Kohara Y."/>
            <person name="Sugano S."/>
            <person name="Fujiyama A."/>
            <person name="Delaux P.-M."/>
            <person name="Quint M."/>
            <person name="TheiBen G."/>
            <person name="Hagemann M."/>
            <person name="Harholt J."/>
            <person name="Dunand C."/>
            <person name="Zachgo S."/>
            <person name="Langdale J."/>
            <person name="Maumus F."/>
            <person name="Straeten D.V.D."/>
            <person name="Gould S.B."/>
            <person name="Rensing S.A."/>
        </authorList>
    </citation>
    <scope>NUCLEOTIDE SEQUENCE [LARGE SCALE GENOMIC DNA]</scope>
    <source>
        <strain evidence="1 2">S276</strain>
    </source>
</reference>
<dbReference type="AlphaFoldDB" id="A0A388KLG7"/>
<dbReference type="Proteomes" id="UP000265515">
    <property type="component" value="Unassembled WGS sequence"/>
</dbReference>
<name>A0A388KLG7_CHABU</name>
<keyword evidence="2" id="KW-1185">Reference proteome</keyword>
<proteinExistence type="predicted"/>
<protein>
    <submittedName>
        <fullName evidence="1">Uncharacterized protein</fullName>
    </submittedName>
</protein>
<gene>
    <name evidence="1" type="ORF">CBR_g8191</name>
</gene>
<organism evidence="1 2">
    <name type="scientific">Chara braunii</name>
    <name type="common">Braun's stonewort</name>
    <dbReference type="NCBI Taxonomy" id="69332"/>
    <lineage>
        <taxon>Eukaryota</taxon>
        <taxon>Viridiplantae</taxon>
        <taxon>Streptophyta</taxon>
        <taxon>Charophyceae</taxon>
        <taxon>Charales</taxon>
        <taxon>Characeae</taxon>
        <taxon>Chara</taxon>
    </lineage>
</organism>
<accession>A0A388KLG7</accession>
<dbReference type="InterPro" id="IPR015943">
    <property type="entry name" value="WD40/YVTN_repeat-like_dom_sf"/>
</dbReference>
<dbReference type="Gramene" id="GBG70891">
    <property type="protein sequence ID" value="GBG70891"/>
    <property type="gene ID" value="CBR_g8191"/>
</dbReference>
<evidence type="ECO:0000313" key="1">
    <source>
        <dbReference type="EMBL" id="GBG70891.1"/>
    </source>
</evidence>
<dbReference type="Gene3D" id="2.130.10.10">
    <property type="entry name" value="YVTN repeat-like/Quinoprotein amine dehydrogenase"/>
    <property type="match status" value="1"/>
</dbReference>
<sequence>MASLGSSGGSGGLIGVEGDADVGLRGVRRSASEGGTAVLEGRSSRGAALARTAVRTSRRLFLSQVSVSERLLLPLLMVAICCHLDGTLSAAGRGGGRGLIRSVEAAVEAEGHFAGPDPSPFTVKRSSERFLQAAGSSAPASSPVEPDVPPCVTILNTSVITACTPLLEHPVPDALLEVANESEFLFAASECSSSIYNIVVRPNASGLYYLVTDVCRAKDFYSVTYLRSIMAVSFEGSSGSMGSLSPPAQQSQPSPLVQVSVLSYVWPFASPSGPPPASAPIAENRTQLESLANIYTAALSSDGSHLIMAAYPSPPTETSWVVSLDVISGVRFSTPVSLGTVYGLAFNPNHTALYMADSLIPPRIFVAEVAGSTPLLPASLNTSVFLTLSPGNFSSPEFGPYSFAADGSCLYFMDSGRYSVWALHIASRKLIPLSGREVSLSVGDLMEIAVTSDGRNLFFTDFVGKLHLITLDSACGNPLSYQIVARRLRAGMWGLAISPDDKYLYVGTIDGRILKLDIGQLP</sequence>
<dbReference type="EMBL" id="BFEA01000137">
    <property type="protein sequence ID" value="GBG70891.1"/>
    <property type="molecule type" value="Genomic_DNA"/>
</dbReference>
<evidence type="ECO:0000313" key="2">
    <source>
        <dbReference type="Proteomes" id="UP000265515"/>
    </source>
</evidence>
<dbReference type="SUPFAM" id="SSF75011">
    <property type="entry name" value="3-carboxy-cis,cis-mucoante lactonizing enzyme"/>
    <property type="match status" value="1"/>
</dbReference>
<comment type="caution">
    <text evidence="1">The sequence shown here is derived from an EMBL/GenBank/DDBJ whole genome shotgun (WGS) entry which is preliminary data.</text>
</comment>